<feature type="transmembrane region" description="Helical" evidence="6">
    <location>
        <begin position="363"/>
        <end position="385"/>
    </location>
</feature>
<feature type="transmembrane region" description="Helical" evidence="6">
    <location>
        <begin position="145"/>
        <end position="167"/>
    </location>
</feature>
<gene>
    <name evidence="8" type="ORF">DY245_32145</name>
</gene>
<dbReference type="InterPro" id="IPR011701">
    <property type="entry name" value="MFS"/>
</dbReference>
<proteinExistence type="predicted"/>
<dbReference type="OrthoDB" id="9773957at2"/>
<dbReference type="PROSITE" id="PS50850">
    <property type="entry name" value="MFS"/>
    <property type="match status" value="1"/>
</dbReference>
<keyword evidence="2" id="KW-0813">Transport</keyword>
<protein>
    <submittedName>
        <fullName evidence="8">MFS transporter</fullName>
    </submittedName>
</protein>
<dbReference type="CDD" id="cd17319">
    <property type="entry name" value="MFS_ExuT_GudP_like"/>
    <property type="match status" value="1"/>
</dbReference>
<dbReference type="RefSeq" id="WP_128510698.1">
    <property type="nucleotide sequence ID" value="NZ_QUAC01000246.1"/>
</dbReference>
<dbReference type="EMBL" id="QUAC01000246">
    <property type="protein sequence ID" value="REK86498.1"/>
    <property type="molecule type" value="Genomic_DNA"/>
</dbReference>
<evidence type="ECO:0000256" key="5">
    <source>
        <dbReference type="ARBA" id="ARBA00023136"/>
    </source>
</evidence>
<feature type="transmembrane region" description="Helical" evidence="6">
    <location>
        <begin position="397"/>
        <end position="416"/>
    </location>
</feature>
<feature type="transmembrane region" description="Helical" evidence="6">
    <location>
        <begin position="307"/>
        <end position="325"/>
    </location>
</feature>
<dbReference type="GO" id="GO:0022857">
    <property type="term" value="F:transmembrane transporter activity"/>
    <property type="evidence" value="ECO:0007669"/>
    <property type="project" value="InterPro"/>
</dbReference>
<evidence type="ECO:0000256" key="6">
    <source>
        <dbReference type="SAM" id="Phobius"/>
    </source>
</evidence>
<dbReference type="FunFam" id="1.20.1250.20:FF:000018">
    <property type="entry name" value="MFS transporter permease"/>
    <property type="match status" value="1"/>
</dbReference>
<feature type="transmembrane region" description="Helical" evidence="6">
    <location>
        <begin position="244"/>
        <end position="269"/>
    </location>
</feature>
<keyword evidence="3 6" id="KW-0812">Transmembrane</keyword>
<dbReference type="AlphaFoldDB" id="A0A371PVM0"/>
<evidence type="ECO:0000256" key="1">
    <source>
        <dbReference type="ARBA" id="ARBA00004651"/>
    </source>
</evidence>
<feature type="transmembrane region" description="Helical" evidence="6">
    <location>
        <begin position="275"/>
        <end position="295"/>
    </location>
</feature>
<feature type="transmembrane region" description="Helical" evidence="6">
    <location>
        <begin position="179"/>
        <end position="201"/>
    </location>
</feature>
<evidence type="ECO:0000313" key="9">
    <source>
        <dbReference type="Proteomes" id="UP000262477"/>
    </source>
</evidence>
<dbReference type="InterPro" id="IPR036259">
    <property type="entry name" value="MFS_trans_sf"/>
</dbReference>
<keyword evidence="9" id="KW-1185">Reference proteome</keyword>
<feature type="transmembrane region" description="Helical" evidence="6">
    <location>
        <begin position="87"/>
        <end position="106"/>
    </location>
</feature>
<evidence type="ECO:0000313" key="8">
    <source>
        <dbReference type="EMBL" id="REK86498.1"/>
    </source>
</evidence>
<dbReference type="Gene3D" id="1.20.1250.20">
    <property type="entry name" value="MFS general substrate transporter like domains"/>
    <property type="match status" value="2"/>
</dbReference>
<dbReference type="GO" id="GO:0005886">
    <property type="term" value="C:plasma membrane"/>
    <property type="evidence" value="ECO:0007669"/>
    <property type="project" value="UniProtKB-SubCell"/>
</dbReference>
<comment type="caution">
    <text evidence="8">The sequence shown here is derived from an EMBL/GenBank/DDBJ whole genome shotgun (WGS) entry which is preliminary data.</text>
</comment>
<dbReference type="SUPFAM" id="SSF103473">
    <property type="entry name" value="MFS general substrate transporter"/>
    <property type="match status" value="1"/>
</dbReference>
<evidence type="ECO:0000256" key="2">
    <source>
        <dbReference type="ARBA" id="ARBA00022448"/>
    </source>
</evidence>
<evidence type="ECO:0000256" key="4">
    <source>
        <dbReference type="ARBA" id="ARBA00022989"/>
    </source>
</evidence>
<dbReference type="PANTHER" id="PTHR43791:SF36">
    <property type="entry name" value="TRANSPORTER, PUTATIVE (AFU_ORTHOLOGUE AFUA_6G08340)-RELATED"/>
    <property type="match status" value="1"/>
</dbReference>
<organism evidence="8 9">
    <name type="scientific">Streptomyces inhibens</name>
    <dbReference type="NCBI Taxonomy" id="2293571"/>
    <lineage>
        <taxon>Bacteria</taxon>
        <taxon>Bacillati</taxon>
        <taxon>Actinomycetota</taxon>
        <taxon>Actinomycetes</taxon>
        <taxon>Kitasatosporales</taxon>
        <taxon>Streptomycetaceae</taxon>
        <taxon>Streptomyces</taxon>
    </lineage>
</organism>
<feature type="transmembrane region" description="Helical" evidence="6">
    <location>
        <begin position="112"/>
        <end position="133"/>
    </location>
</feature>
<evidence type="ECO:0000256" key="3">
    <source>
        <dbReference type="ARBA" id="ARBA00022692"/>
    </source>
</evidence>
<dbReference type="Pfam" id="PF07690">
    <property type="entry name" value="MFS_1"/>
    <property type="match status" value="1"/>
</dbReference>
<dbReference type="PANTHER" id="PTHR43791">
    <property type="entry name" value="PERMEASE-RELATED"/>
    <property type="match status" value="1"/>
</dbReference>
<dbReference type="Proteomes" id="UP000262477">
    <property type="component" value="Unassembled WGS sequence"/>
</dbReference>
<reference evidence="8 9" key="1">
    <citation type="submission" date="2018-08" db="EMBL/GenBank/DDBJ databases">
        <title>Streptomyces NEAU-D10 sp. nov., a novel Actinomycete isolated from soil.</title>
        <authorList>
            <person name="Jin L."/>
        </authorList>
    </citation>
    <scope>NUCLEOTIDE SEQUENCE [LARGE SCALE GENOMIC DNA]</scope>
    <source>
        <strain evidence="8 9">NEAU-D10</strain>
    </source>
</reference>
<keyword evidence="4 6" id="KW-1133">Transmembrane helix</keyword>
<keyword evidence="5 6" id="KW-0472">Membrane</keyword>
<feature type="domain" description="Major facilitator superfamily (MFS) profile" evidence="7">
    <location>
        <begin position="21"/>
        <end position="420"/>
    </location>
</feature>
<comment type="subcellular location">
    <subcellularLocation>
        <location evidence="1">Cell membrane</location>
        <topology evidence="1">Multi-pass membrane protein</topology>
    </subcellularLocation>
</comment>
<accession>A0A371PVM0</accession>
<feature type="transmembrane region" description="Helical" evidence="6">
    <location>
        <begin position="331"/>
        <end position="351"/>
    </location>
</feature>
<feature type="transmembrane region" description="Helical" evidence="6">
    <location>
        <begin position="57"/>
        <end position="80"/>
    </location>
</feature>
<sequence length="437" mass="44890">MAASADGAVGRQAVHTVARRLLPLLFVLYVVNFLDRANIGVAALAMNAELHLSATAYGTAAGIFFVGYVIFHVPAAAALGRFGARRWLAGVVTAWGLCSAATAFVTDARGLYLARFSLGLAEAGFFPGVVAYLTAWFPARERTRALSLFLLAIPLATAVGLPFSGLLVEHSRLLGLSGWRAMFLVEAAPAVVLGIAALRLLPDSPRQAAWLTAGQRQSLAAELAKDAPPAVGDRAVFGRVAHFGLVHAGVCFAAYSLHFFLPQALAGLFPGVDTFGVSVLAALPYVVGAPVMLVWSRHGDRKDRRASLIAMPVAAAALAATVAAISHLPLLTLAALTVVVAGGLAAAPAFWNRCTGALGGRHAATAIAGINALGNIAGFAGPLVTGRLADVTGDYRAVYVVIACALATSGAAALRLPAAPPTPAVRPTAMVPDRMAG</sequence>
<evidence type="ECO:0000259" key="7">
    <source>
        <dbReference type="PROSITE" id="PS50850"/>
    </source>
</evidence>
<dbReference type="InterPro" id="IPR020846">
    <property type="entry name" value="MFS_dom"/>
</dbReference>
<name>A0A371PVM0_STRIH</name>
<feature type="transmembrane region" description="Helical" evidence="6">
    <location>
        <begin position="21"/>
        <end position="45"/>
    </location>
</feature>